<evidence type="ECO:0000256" key="9">
    <source>
        <dbReference type="PIRSR" id="PIRSR004682-3"/>
    </source>
</evidence>
<feature type="binding site" evidence="10">
    <location>
        <position position="13"/>
    </location>
    <ligand>
        <name>Mg(2+)</name>
        <dbReference type="ChEBI" id="CHEBI:18420"/>
    </ligand>
</feature>
<dbReference type="InterPro" id="IPR023214">
    <property type="entry name" value="HAD_sf"/>
</dbReference>
<dbReference type="PIRSF" id="PIRSF004682">
    <property type="entry name" value="GmhB"/>
    <property type="match status" value="1"/>
</dbReference>
<dbReference type="OrthoDB" id="9781367at2"/>
<dbReference type="STRING" id="590652.BST39_00370"/>
<accession>A0A1X0IH57</accession>
<keyword evidence="10" id="KW-0460">Magnesium</keyword>
<dbReference type="GO" id="GO:0005737">
    <property type="term" value="C:cytoplasm"/>
    <property type="evidence" value="ECO:0007669"/>
    <property type="project" value="UniProtKB-SubCell"/>
</dbReference>
<dbReference type="Proteomes" id="UP000192513">
    <property type="component" value="Unassembled WGS sequence"/>
</dbReference>
<evidence type="ECO:0000256" key="10">
    <source>
        <dbReference type="PIRSR" id="PIRSR004682-4"/>
    </source>
</evidence>
<feature type="binding site" evidence="10">
    <location>
        <position position="104"/>
    </location>
    <ligand>
        <name>Zn(2+)</name>
        <dbReference type="ChEBI" id="CHEBI:29105"/>
    </ligand>
</feature>
<reference evidence="11 12" key="1">
    <citation type="submission" date="2017-02" db="EMBL/GenBank/DDBJ databases">
        <title>The new phylogeny of genus Mycobacterium.</title>
        <authorList>
            <person name="Tortoli E."/>
            <person name="Trovato A."/>
            <person name="Cirillo D.M."/>
        </authorList>
    </citation>
    <scope>NUCLEOTIDE SEQUENCE [LARGE SCALE GENOMIC DNA]</scope>
    <source>
        <strain evidence="11 12">DSM 45000</strain>
    </source>
</reference>
<name>A0A1X0IH57_9MYCO</name>
<feature type="binding site" evidence="10">
    <location>
        <position position="106"/>
    </location>
    <ligand>
        <name>Zn(2+)</name>
        <dbReference type="ChEBI" id="CHEBI:29105"/>
    </ligand>
</feature>
<dbReference type="SUPFAM" id="SSF56784">
    <property type="entry name" value="HAD-like"/>
    <property type="match status" value="1"/>
</dbReference>
<feature type="binding site" evidence="10">
    <location>
        <position position="97"/>
    </location>
    <ligand>
        <name>Zn(2+)</name>
        <dbReference type="ChEBI" id="CHEBI:29105"/>
    </ligand>
</feature>
<evidence type="ECO:0000256" key="5">
    <source>
        <dbReference type="ARBA" id="ARBA00023277"/>
    </source>
</evidence>
<feature type="site" description="Stabilizes the phosphoryl group" evidence="9">
    <location>
        <position position="58"/>
    </location>
</feature>
<dbReference type="GO" id="GO:0005975">
    <property type="term" value="P:carbohydrate metabolic process"/>
    <property type="evidence" value="ECO:0007669"/>
    <property type="project" value="InterPro"/>
</dbReference>
<dbReference type="NCBIfam" id="TIGR01662">
    <property type="entry name" value="HAD-SF-IIIA"/>
    <property type="match status" value="1"/>
</dbReference>
<evidence type="ECO:0000256" key="6">
    <source>
        <dbReference type="ARBA" id="ARBA00031828"/>
    </source>
</evidence>
<dbReference type="Gene3D" id="3.40.50.1000">
    <property type="entry name" value="HAD superfamily/HAD-like"/>
    <property type="match status" value="1"/>
</dbReference>
<comment type="similarity">
    <text evidence="7">Belongs to the gmhB family.</text>
</comment>
<proteinExistence type="inferred from homology"/>
<dbReference type="EC" id="3.1.3.-" evidence="7"/>
<dbReference type="AlphaFoldDB" id="A0A1X0IH57"/>
<keyword evidence="4 7" id="KW-0378">Hydrolase</keyword>
<dbReference type="InterPro" id="IPR006549">
    <property type="entry name" value="HAD-SF_hydro_IIIA"/>
</dbReference>
<keyword evidence="2 7" id="KW-0963">Cytoplasm</keyword>
<feature type="site" description="Stabilizes the phosphoryl group" evidence="9">
    <location>
        <position position="108"/>
    </location>
</feature>
<evidence type="ECO:0000313" key="11">
    <source>
        <dbReference type="EMBL" id="ORB46330.1"/>
    </source>
</evidence>
<dbReference type="PANTHER" id="PTHR42891:SF1">
    <property type="entry name" value="D-GLYCERO-BETA-D-MANNO-HEPTOSE-1,7-BISPHOSPHATE 7-PHOSPHATASE"/>
    <property type="match status" value="1"/>
</dbReference>
<dbReference type="PANTHER" id="PTHR42891">
    <property type="entry name" value="D-GLYCERO-BETA-D-MANNO-HEPTOSE-1,7-BISPHOSPHATE 7-PHOSPHATASE"/>
    <property type="match status" value="1"/>
</dbReference>
<evidence type="ECO:0000256" key="3">
    <source>
        <dbReference type="ARBA" id="ARBA00022723"/>
    </source>
</evidence>
<dbReference type="EMBL" id="MVIE01000001">
    <property type="protein sequence ID" value="ORB46330.1"/>
    <property type="molecule type" value="Genomic_DNA"/>
</dbReference>
<feature type="binding site" evidence="10">
    <location>
        <position position="133"/>
    </location>
    <ligand>
        <name>Mg(2+)</name>
        <dbReference type="ChEBI" id="CHEBI:18420"/>
    </ligand>
</feature>
<sequence>MADLRNVRTVFLDRDGTINVKADDGEYIRSPEDLVLLPGAARAVAALNAAGLRTVLVTNQRWLSDPGADAVRFDAVQRRLERLLADEGARLDAAYHCPHATASCECRKPGAGMLTQAAREHAFELAESVMIGDSETDMEAGRAAGTATVLLRGGDGEAAGADAVVDDLAAAVRLILSAKDSRSA</sequence>
<dbReference type="InterPro" id="IPR004446">
    <property type="entry name" value="Heptose_bisP_phosphatase"/>
</dbReference>
<comment type="caution">
    <text evidence="11">The sequence shown here is derived from an EMBL/GenBank/DDBJ whole genome shotgun (WGS) entry which is preliminary data.</text>
</comment>
<keyword evidence="12" id="KW-1185">Reference proteome</keyword>
<comment type="cofactor">
    <cofactor evidence="10">
        <name>Zn(2+)</name>
        <dbReference type="ChEBI" id="CHEBI:29105"/>
    </cofactor>
</comment>
<keyword evidence="10" id="KW-0862">Zinc</keyword>
<feature type="site" description="Contributes to substrate recognition" evidence="9">
    <location>
        <position position="107"/>
    </location>
</feature>
<evidence type="ECO:0000256" key="7">
    <source>
        <dbReference type="PIRNR" id="PIRNR004682"/>
    </source>
</evidence>
<dbReference type="NCBIfam" id="TIGR01656">
    <property type="entry name" value="Histidinol-ppas"/>
    <property type="match status" value="1"/>
</dbReference>
<evidence type="ECO:0000256" key="4">
    <source>
        <dbReference type="ARBA" id="ARBA00022801"/>
    </source>
</evidence>
<comment type="cofactor">
    <cofactor evidence="10">
        <name>Mg(2+)</name>
        <dbReference type="ChEBI" id="CHEBI:18420"/>
    </cofactor>
</comment>
<dbReference type="InterPro" id="IPR036412">
    <property type="entry name" value="HAD-like_sf"/>
</dbReference>
<dbReference type="Pfam" id="PF13242">
    <property type="entry name" value="Hydrolase_like"/>
    <property type="match status" value="1"/>
</dbReference>
<comment type="subcellular location">
    <subcellularLocation>
        <location evidence="1 7">Cytoplasm</location>
    </subcellularLocation>
</comment>
<dbReference type="GO" id="GO:0016791">
    <property type="term" value="F:phosphatase activity"/>
    <property type="evidence" value="ECO:0007669"/>
    <property type="project" value="InterPro"/>
</dbReference>
<dbReference type="GO" id="GO:0046872">
    <property type="term" value="F:metal ion binding"/>
    <property type="evidence" value="ECO:0007669"/>
    <property type="project" value="UniProtKB-KW"/>
</dbReference>
<evidence type="ECO:0000256" key="2">
    <source>
        <dbReference type="ARBA" id="ARBA00022490"/>
    </source>
</evidence>
<feature type="binding site" evidence="10">
    <location>
        <position position="15"/>
    </location>
    <ligand>
        <name>Mg(2+)</name>
        <dbReference type="ChEBI" id="CHEBI:18420"/>
    </ligand>
</feature>
<keyword evidence="5 7" id="KW-0119">Carbohydrate metabolism</keyword>
<feature type="active site" description="Proton donor" evidence="8">
    <location>
        <position position="13"/>
    </location>
</feature>
<gene>
    <name evidence="11" type="ORF">BST39_00370</name>
</gene>
<organism evidence="11 12">
    <name type="scientific">Mycobacterium paraseoulense</name>
    <dbReference type="NCBI Taxonomy" id="590652"/>
    <lineage>
        <taxon>Bacteria</taxon>
        <taxon>Bacillati</taxon>
        <taxon>Actinomycetota</taxon>
        <taxon>Actinomycetes</taxon>
        <taxon>Mycobacteriales</taxon>
        <taxon>Mycobacteriaceae</taxon>
        <taxon>Mycobacterium</taxon>
    </lineage>
</organism>
<dbReference type="InterPro" id="IPR006543">
    <property type="entry name" value="Histidinol-phos"/>
</dbReference>
<evidence type="ECO:0000256" key="1">
    <source>
        <dbReference type="ARBA" id="ARBA00004496"/>
    </source>
</evidence>
<evidence type="ECO:0000313" key="12">
    <source>
        <dbReference type="Proteomes" id="UP000192513"/>
    </source>
</evidence>
<dbReference type="RefSeq" id="WP_083166878.1">
    <property type="nucleotide sequence ID" value="NZ_AP022619.1"/>
</dbReference>
<protein>
    <recommendedName>
        <fullName evidence="6 7">D,D-heptose 1,7-bisphosphate phosphatase</fullName>
        <ecNumber evidence="7">3.1.3.-</ecNumber>
    </recommendedName>
</protein>
<keyword evidence="3 10" id="KW-0479">Metal-binding</keyword>
<feature type="active site" description="Proton donor" evidence="8">
    <location>
        <position position="15"/>
    </location>
</feature>
<feature type="binding site" evidence="10">
    <location>
        <position position="99"/>
    </location>
    <ligand>
        <name>Zn(2+)</name>
        <dbReference type="ChEBI" id="CHEBI:29105"/>
    </ligand>
</feature>
<evidence type="ECO:0000256" key="8">
    <source>
        <dbReference type="PIRSR" id="PIRSR004682-1"/>
    </source>
</evidence>